<evidence type="ECO:0000313" key="2">
    <source>
        <dbReference type="Proteomes" id="UP000055048"/>
    </source>
</evidence>
<comment type="caution">
    <text evidence="1">The sequence shown here is derived from an EMBL/GenBank/DDBJ whole genome shotgun (WGS) entry which is preliminary data.</text>
</comment>
<dbReference type="EMBL" id="JYDJ01000137">
    <property type="protein sequence ID" value="KRX42707.1"/>
    <property type="molecule type" value="Genomic_DNA"/>
</dbReference>
<protein>
    <submittedName>
        <fullName evidence="1">Uncharacterized protein</fullName>
    </submittedName>
</protein>
<reference evidence="1 2" key="1">
    <citation type="submission" date="2015-01" db="EMBL/GenBank/DDBJ databases">
        <title>Evolution of Trichinella species and genotypes.</title>
        <authorList>
            <person name="Korhonen P.K."/>
            <person name="Edoardo P."/>
            <person name="Giuseppe L.R."/>
            <person name="Gasser R.B."/>
        </authorList>
    </citation>
    <scope>NUCLEOTIDE SEQUENCE [LARGE SCALE GENOMIC DNA]</scope>
    <source>
        <strain evidence="1">ISS417</strain>
    </source>
</reference>
<sequence length="139" mass="16025">MKRYQKEKKLKYFGFKEIRLAKCFFSAKPSIAFLKHKYHLMLSKYKSSMVSLLCLFLTVGFHFAMYSQSSAVCSFTVCRDFHFNCNSSRSSVSIEQTKCLSFEVVTVPFDCNASLAFECFLKRENFRPPTASVSSHSDL</sequence>
<dbReference type="AlphaFoldDB" id="A0A0V0TWA5"/>
<name>A0A0V0TWA5_9BILA</name>
<dbReference type="Proteomes" id="UP000055048">
    <property type="component" value="Unassembled WGS sequence"/>
</dbReference>
<proteinExistence type="predicted"/>
<gene>
    <name evidence="1" type="ORF">T05_5763</name>
</gene>
<accession>A0A0V0TWA5</accession>
<evidence type="ECO:0000313" key="1">
    <source>
        <dbReference type="EMBL" id="KRX42707.1"/>
    </source>
</evidence>
<organism evidence="1 2">
    <name type="scientific">Trichinella murrelli</name>
    <dbReference type="NCBI Taxonomy" id="144512"/>
    <lineage>
        <taxon>Eukaryota</taxon>
        <taxon>Metazoa</taxon>
        <taxon>Ecdysozoa</taxon>
        <taxon>Nematoda</taxon>
        <taxon>Enoplea</taxon>
        <taxon>Dorylaimia</taxon>
        <taxon>Trichinellida</taxon>
        <taxon>Trichinellidae</taxon>
        <taxon>Trichinella</taxon>
    </lineage>
</organism>
<keyword evidence="2" id="KW-1185">Reference proteome</keyword>